<proteinExistence type="predicted"/>
<gene>
    <name evidence="1" type="ORF">AVEN_152790_1</name>
</gene>
<protein>
    <submittedName>
        <fullName evidence="1">Uncharacterized protein</fullName>
    </submittedName>
</protein>
<dbReference type="AlphaFoldDB" id="A0A4Y2G0Z0"/>
<reference evidence="1 2" key="1">
    <citation type="journal article" date="2019" name="Sci. Rep.">
        <title>Orb-weaving spider Araneus ventricosus genome elucidates the spidroin gene catalogue.</title>
        <authorList>
            <person name="Kono N."/>
            <person name="Nakamura H."/>
            <person name="Ohtoshi R."/>
            <person name="Moran D.A.P."/>
            <person name="Shinohara A."/>
            <person name="Yoshida Y."/>
            <person name="Fujiwara M."/>
            <person name="Mori M."/>
            <person name="Tomita M."/>
            <person name="Arakawa K."/>
        </authorList>
    </citation>
    <scope>NUCLEOTIDE SEQUENCE [LARGE SCALE GENOMIC DNA]</scope>
</reference>
<name>A0A4Y2G0Z0_ARAVE</name>
<evidence type="ECO:0000313" key="2">
    <source>
        <dbReference type="Proteomes" id="UP000499080"/>
    </source>
</evidence>
<organism evidence="1 2">
    <name type="scientific">Araneus ventricosus</name>
    <name type="common">Orbweaver spider</name>
    <name type="synonym">Epeira ventricosa</name>
    <dbReference type="NCBI Taxonomy" id="182803"/>
    <lineage>
        <taxon>Eukaryota</taxon>
        <taxon>Metazoa</taxon>
        <taxon>Ecdysozoa</taxon>
        <taxon>Arthropoda</taxon>
        <taxon>Chelicerata</taxon>
        <taxon>Arachnida</taxon>
        <taxon>Araneae</taxon>
        <taxon>Araneomorphae</taxon>
        <taxon>Entelegynae</taxon>
        <taxon>Araneoidea</taxon>
        <taxon>Araneidae</taxon>
        <taxon>Araneus</taxon>
    </lineage>
</organism>
<evidence type="ECO:0000313" key="1">
    <source>
        <dbReference type="EMBL" id="GBM47011.1"/>
    </source>
</evidence>
<comment type="caution">
    <text evidence="1">The sequence shown here is derived from an EMBL/GenBank/DDBJ whole genome shotgun (WGS) entry which is preliminary data.</text>
</comment>
<sequence length="115" mass="12825">MSEKKDRKNKRGPLPLPAVVSGNHVRKASVGLLSDGQKDLHLGVLLLEGHRPVEAVQIVDGPREHEVVPDFRVSHYQVGAEGGIDVLRLESSSVILFDFVVTNYMLRSRFLLCKR</sequence>
<dbReference type="Proteomes" id="UP000499080">
    <property type="component" value="Unassembled WGS sequence"/>
</dbReference>
<keyword evidence="2" id="KW-1185">Reference proteome</keyword>
<accession>A0A4Y2G0Z0</accession>
<dbReference type="EMBL" id="BGPR01001162">
    <property type="protein sequence ID" value="GBM47011.1"/>
    <property type="molecule type" value="Genomic_DNA"/>
</dbReference>